<dbReference type="PANTHER" id="PTHR33376">
    <property type="match status" value="1"/>
</dbReference>
<feature type="signal peptide" evidence="2">
    <location>
        <begin position="1"/>
        <end position="25"/>
    </location>
</feature>
<dbReference type="Proteomes" id="UP000244571">
    <property type="component" value="Chromosome"/>
</dbReference>
<dbReference type="Gene3D" id="3.40.190.170">
    <property type="entry name" value="Bacterial extracellular solute-binding protein, family 7"/>
    <property type="match status" value="1"/>
</dbReference>
<dbReference type="PANTHER" id="PTHR33376:SF5">
    <property type="entry name" value="EXTRACYTOPLASMIC SOLUTE RECEPTOR PROTEIN"/>
    <property type="match status" value="1"/>
</dbReference>
<evidence type="ECO:0000256" key="2">
    <source>
        <dbReference type="SAM" id="SignalP"/>
    </source>
</evidence>
<dbReference type="Pfam" id="PF03480">
    <property type="entry name" value="DctP"/>
    <property type="match status" value="1"/>
</dbReference>
<dbReference type="OrthoDB" id="9794826at2"/>
<dbReference type="RefSeq" id="WP_108622898.1">
    <property type="nucleotide sequence ID" value="NZ_CP028901.1"/>
</dbReference>
<sequence length="346" mass="38750">MKHTPKFLAGILAAGFAFASIPAHAAEVDGPEVNWRYSVWGNPRAFTAGIEHLAAQLKEKTGGKFTFNIGYGEQFSRDRENLDSIKLGAIDGASFCNFYHPGKNPAFMVFSLPFLPLGDWDVNVAARQKLYAHPALQKDMDQWNAFVYAGAVMPQYEFMGNGEPPKNLEDWKGKRVRAGGGIGDAMEKLGARKTTTTATEVYTSLQRGSMDAASFPYTYSHAAYKIPEVSAWFTSNMSPGTSACPTVFSKTSYEKLPPQYKQLLEDLRPEVYEVQVQAYKDIDAKNLPEFREKLFEVVYTPEQLEELRKIAAKPVWDEWVEANKDRFDGQELIDMIVEIANSAPKK</sequence>
<dbReference type="InterPro" id="IPR038404">
    <property type="entry name" value="TRAP_DctP_sf"/>
</dbReference>
<dbReference type="InterPro" id="IPR018389">
    <property type="entry name" value="DctP_fam"/>
</dbReference>
<keyword evidence="4" id="KW-1185">Reference proteome</keyword>
<dbReference type="EMBL" id="CP028901">
    <property type="protein sequence ID" value="AWB35442.1"/>
    <property type="molecule type" value="Genomic_DNA"/>
</dbReference>
<dbReference type="AlphaFoldDB" id="A0A2R4XNQ2"/>
<feature type="chain" id="PRO_5015309955" evidence="2">
    <location>
        <begin position="26"/>
        <end position="346"/>
    </location>
</feature>
<organism evidence="3 4">
    <name type="scientific">Orrella marina</name>
    <dbReference type="NCBI Taxonomy" id="2163011"/>
    <lineage>
        <taxon>Bacteria</taxon>
        <taxon>Pseudomonadati</taxon>
        <taxon>Pseudomonadota</taxon>
        <taxon>Betaproteobacteria</taxon>
        <taxon>Burkholderiales</taxon>
        <taxon>Alcaligenaceae</taxon>
        <taxon>Orrella</taxon>
    </lineage>
</organism>
<protein>
    <submittedName>
        <fullName evidence="3">C4-dicarboxylate ABC transporter substrate-binding protein</fullName>
    </submittedName>
</protein>
<accession>A0A2R4XNQ2</accession>
<evidence type="ECO:0000313" key="4">
    <source>
        <dbReference type="Proteomes" id="UP000244571"/>
    </source>
</evidence>
<dbReference type="NCBIfam" id="NF037995">
    <property type="entry name" value="TRAP_S1"/>
    <property type="match status" value="1"/>
</dbReference>
<proteinExistence type="predicted"/>
<evidence type="ECO:0000313" key="3">
    <source>
        <dbReference type="EMBL" id="AWB35442.1"/>
    </source>
</evidence>
<keyword evidence="1 2" id="KW-0732">Signal</keyword>
<dbReference type="KEGG" id="boz:DBV39_18755"/>
<gene>
    <name evidence="3" type="ORF">DBV39_18755</name>
</gene>
<evidence type="ECO:0000256" key="1">
    <source>
        <dbReference type="ARBA" id="ARBA00022729"/>
    </source>
</evidence>
<name>A0A2R4XNQ2_9BURK</name>
<dbReference type="GO" id="GO:0055085">
    <property type="term" value="P:transmembrane transport"/>
    <property type="evidence" value="ECO:0007669"/>
    <property type="project" value="InterPro"/>
</dbReference>
<reference evidence="3 4" key="1">
    <citation type="submission" date="2018-04" db="EMBL/GenBank/DDBJ databases">
        <title>Bordetella sp. HZ20 isolated from seawater.</title>
        <authorList>
            <person name="Sun C."/>
        </authorList>
    </citation>
    <scope>NUCLEOTIDE SEQUENCE [LARGE SCALE GENOMIC DNA]</scope>
    <source>
        <strain evidence="3 4">HZ20</strain>
    </source>
</reference>